<dbReference type="OrthoDB" id="1262810at2759"/>
<name>A0A1G4BQX0_9PEZI</name>
<dbReference type="Proteomes" id="UP000176998">
    <property type="component" value="Unassembled WGS sequence"/>
</dbReference>
<feature type="region of interest" description="Disordered" evidence="1">
    <location>
        <begin position="482"/>
        <end position="503"/>
    </location>
</feature>
<reference evidence="2 3" key="1">
    <citation type="submission" date="2016-09" db="EMBL/GenBank/DDBJ databases">
        <authorList>
            <person name="Capua I."/>
            <person name="De Benedictis P."/>
            <person name="Joannis T."/>
            <person name="Lombin L.H."/>
            <person name="Cattoli G."/>
        </authorList>
    </citation>
    <scope>NUCLEOTIDE SEQUENCE [LARGE SCALE GENOMIC DNA]</scope>
    <source>
        <strain evidence="2 3">IMI 309357</strain>
    </source>
</reference>
<comment type="caution">
    <text evidence="2">The sequence shown here is derived from an EMBL/GenBank/DDBJ whole genome shotgun (WGS) entry which is preliminary data.</text>
</comment>
<dbReference type="STRING" id="1209926.A0A1G4BQX0"/>
<organism evidence="2 3">
    <name type="scientific">Colletotrichum orchidophilum</name>
    <dbReference type="NCBI Taxonomy" id="1209926"/>
    <lineage>
        <taxon>Eukaryota</taxon>
        <taxon>Fungi</taxon>
        <taxon>Dikarya</taxon>
        <taxon>Ascomycota</taxon>
        <taxon>Pezizomycotina</taxon>
        <taxon>Sordariomycetes</taxon>
        <taxon>Hypocreomycetidae</taxon>
        <taxon>Glomerellales</taxon>
        <taxon>Glomerellaceae</taxon>
        <taxon>Colletotrichum</taxon>
    </lineage>
</organism>
<evidence type="ECO:0000313" key="2">
    <source>
        <dbReference type="EMBL" id="OHF03687.1"/>
    </source>
</evidence>
<gene>
    <name evidence="2" type="ORF">CORC01_01006</name>
</gene>
<dbReference type="EMBL" id="MJBS01000005">
    <property type="protein sequence ID" value="OHF03687.1"/>
    <property type="molecule type" value="Genomic_DNA"/>
</dbReference>
<evidence type="ECO:0008006" key="4">
    <source>
        <dbReference type="Google" id="ProtNLM"/>
    </source>
</evidence>
<dbReference type="GeneID" id="34554172"/>
<accession>A0A1G4BQX0</accession>
<sequence>MPEHQLKDFRAKFRTMPLIFVPNGEMSGWCTTAECLWSSGAKIHGRTTLSSIYEDLEDFFVEKLGVQRLTLTMACDELLKKGHGGPSDTVAKVKETISAINTLLQSTTSYPDPGPLLKSAIFPIEYPTGKVLLETASTQFVIRDRKPLAEMFASKVKFLDFTLDEVHELGNYFSWLGLDSRYISSSVKEISTVAGDSQLRLRHPDRDIKRRASGIYRVASHFNSPRVDNTLNLYHTLRATEVYETHGISSEVHLAQDGKAHIHVKASSELHIRDTAGCLQIYVPVDKERQDFCYHSSLPRRLLEWVMTEPETQICGAIQHRAISAMSSALNAPIESVSQILEAEGIIDVGGIGNDQDEDSEGGADAVALAPPFESPRREGFVAEMPMRFFSSTGSCSVSGPIVPPLSQGINTPVTPEGSGRYRLRPDLDVGATTSTPATPVHQFGQTPKASTAAISPRDDGFNAEYLRILSNVIFAARRRSFPESGSPRAGQSAGGSSTQVSHMQSWMPPARDKKIGAAGELFAYELLSHLTPPLPGFCMDDWRSTMREFVAVHPAYSYVTPWEGQETADIVYNDKFGVLTEILIDKGYLQRTKWIGKRPQYLIEVKTTPGAATRPFYVSKNQYNRMRDYTNASSSSRGFSTIYMLLRVFNVSTSDIDFNVYVDPFALQQDGALIFTENTWQVVPAQANKIAGQR</sequence>
<proteinExistence type="predicted"/>
<keyword evidence="3" id="KW-1185">Reference proteome</keyword>
<feature type="compositionally biased region" description="Polar residues" evidence="1">
    <location>
        <begin position="436"/>
        <end position="454"/>
    </location>
</feature>
<protein>
    <recommendedName>
        <fullName evidence="4">Protein NO VEIN C-terminal domain-containing protein</fullName>
    </recommendedName>
</protein>
<feature type="region of interest" description="Disordered" evidence="1">
    <location>
        <begin position="436"/>
        <end position="456"/>
    </location>
</feature>
<dbReference type="AlphaFoldDB" id="A0A1G4BQX0"/>
<dbReference type="RefSeq" id="XP_022480823.1">
    <property type="nucleotide sequence ID" value="XM_022612662.1"/>
</dbReference>
<evidence type="ECO:0000256" key="1">
    <source>
        <dbReference type="SAM" id="MobiDB-lite"/>
    </source>
</evidence>
<evidence type="ECO:0000313" key="3">
    <source>
        <dbReference type="Proteomes" id="UP000176998"/>
    </source>
</evidence>